<reference evidence="5" key="1">
    <citation type="submission" date="2021-01" db="EMBL/GenBank/DDBJ databases">
        <authorList>
            <person name="Corre E."/>
            <person name="Pelletier E."/>
            <person name="Niang G."/>
            <person name="Scheremetjew M."/>
            <person name="Finn R."/>
            <person name="Kale V."/>
            <person name="Holt S."/>
            <person name="Cochrane G."/>
            <person name="Meng A."/>
            <person name="Brown T."/>
            <person name="Cohen L."/>
        </authorList>
    </citation>
    <scope>NUCLEOTIDE SEQUENCE</scope>
    <source>
        <strain evidence="5">NY070348D</strain>
    </source>
</reference>
<evidence type="ECO:0000256" key="3">
    <source>
        <dbReference type="SAM" id="SignalP"/>
    </source>
</evidence>
<proteinExistence type="predicted"/>
<accession>A0A7S2W4U5</accession>
<dbReference type="InterPro" id="IPR043504">
    <property type="entry name" value="Peptidase_S1_PA_chymotrypsin"/>
</dbReference>
<dbReference type="GO" id="GO:0006508">
    <property type="term" value="P:proteolysis"/>
    <property type="evidence" value="ECO:0007669"/>
    <property type="project" value="InterPro"/>
</dbReference>
<feature type="chain" id="PRO_5030783247" description="Peptidase S1 domain-containing protein" evidence="3">
    <location>
        <begin position="22"/>
        <end position="267"/>
    </location>
</feature>
<dbReference type="PROSITE" id="PS00135">
    <property type="entry name" value="TRYPSIN_SER"/>
    <property type="match status" value="1"/>
</dbReference>
<keyword evidence="3" id="KW-0732">Signal</keyword>
<dbReference type="InterPro" id="IPR033116">
    <property type="entry name" value="TRYPSIN_SER"/>
</dbReference>
<keyword evidence="1" id="KW-0843">Virulence</keyword>
<name>A0A7S2W4U5_9STRA</name>
<dbReference type="GO" id="GO:0004252">
    <property type="term" value="F:serine-type endopeptidase activity"/>
    <property type="evidence" value="ECO:0007669"/>
    <property type="project" value="InterPro"/>
</dbReference>
<dbReference type="PRINTS" id="PR00722">
    <property type="entry name" value="CHYMOTRYPSIN"/>
</dbReference>
<dbReference type="PROSITE" id="PS50240">
    <property type="entry name" value="TRYPSIN_DOM"/>
    <property type="match status" value="1"/>
</dbReference>
<keyword evidence="2" id="KW-1015">Disulfide bond</keyword>
<dbReference type="FunFam" id="2.40.10.10:FF:000002">
    <property type="entry name" value="Transmembrane protease serine"/>
    <property type="match status" value="1"/>
</dbReference>
<dbReference type="Gene3D" id="2.40.10.10">
    <property type="entry name" value="Trypsin-like serine proteases"/>
    <property type="match status" value="1"/>
</dbReference>
<dbReference type="InterPro" id="IPR001254">
    <property type="entry name" value="Trypsin_dom"/>
</dbReference>
<evidence type="ECO:0000256" key="2">
    <source>
        <dbReference type="ARBA" id="ARBA00023157"/>
    </source>
</evidence>
<dbReference type="SMART" id="SM00020">
    <property type="entry name" value="Tryp_SPc"/>
    <property type="match status" value="1"/>
</dbReference>
<dbReference type="FunFam" id="2.40.10.10:FF:000068">
    <property type="entry name" value="transmembrane protease serine 2"/>
    <property type="match status" value="1"/>
</dbReference>
<dbReference type="CDD" id="cd00190">
    <property type="entry name" value="Tryp_SPc"/>
    <property type="match status" value="1"/>
</dbReference>
<dbReference type="Pfam" id="PF00089">
    <property type="entry name" value="Trypsin"/>
    <property type="match status" value="1"/>
</dbReference>
<evidence type="ECO:0000256" key="1">
    <source>
        <dbReference type="ARBA" id="ARBA00023026"/>
    </source>
</evidence>
<dbReference type="InterPro" id="IPR009003">
    <property type="entry name" value="Peptidase_S1_PA"/>
</dbReference>
<evidence type="ECO:0000313" key="5">
    <source>
        <dbReference type="EMBL" id="CAD9666741.1"/>
    </source>
</evidence>
<organism evidence="5">
    <name type="scientific">Mucochytrium quahogii</name>
    <dbReference type="NCBI Taxonomy" id="96639"/>
    <lineage>
        <taxon>Eukaryota</taxon>
        <taxon>Sar</taxon>
        <taxon>Stramenopiles</taxon>
        <taxon>Bigyra</taxon>
        <taxon>Labyrinthulomycetes</taxon>
        <taxon>Thraustochytrida</taxon>
        <taxon>Thraustochytriidae</taxon>
        <taxon>Mucochytrium</taxon>
    </lineage>
</organism>
<evidence type="ECO:0000259" key="4">
    <source>
        <dbReference type="PROSITE" id="PS50240"/>
    </source>
</evidence>
<feature type="domain" description="Peptidase S1" evidence="4">
    <location>
        <begin position="32"/>
        <end position="264"/>
    </location>
</feature>
<dbReference type="SUPFAM" id="SSF50494">
    <property type="entry name" value="Trypsin-like serine proteases"/>
    <property type="match status" value="1"/>
</dbReference>
<feature type="signal peptide" evidence="3">
    <location>
        <begin position="1"/>
        <end position="21"/>
    </location>
</feature>
<protein>
    <recommendedName>
        <fullName evidence="4">Peptidase S1 domain-containing protein</fullName>
    </recommendedName>
</protein>
<dbReference type="PANTHER" id="PTHR24252">
    <property type="entry name" value="ACROSIN-RELATED"/>
    <property type="match status" value="1"/>
</dbReference>
<dbReference type="AlphaFoldDB" id="A0A7S2W4U5"/>
<dbReference type="EMBL" id="HBHK01003106">
    <property type="protein sequence ID" value="CAD9666741.1"/>
    <property type="molecule type" value="Transcribed_RNA"/>
</dbReference>
<dbReference type="PANTHER" id="PTHR24252:SF7">
    <property type="entry name" value="HYALIN"/>
    <property type="match status" value="1"/>
</dbReference>
<sequence>MRFTNIMAGLASACVWGEVHGQHNYSDINPFIVGGTVAKHTYPWVGATRFDLNGETQCGSSLIAEKWVLLAAHCYVWVLKPDYVVFGEYETGKTNNAHYLVRRVKRIIKHPNYNKPTKSSNDIALLELETPVKSITPVNIKDAAKYEQDGTETELVGWGRLSEKGSVSKKLMHVVLPTVDNKKCILPSAVKGRLQDTNICAGYKEGGKDACAGDSGGPLFFTPTGKAPVQTGLVSWGVGCARPNSMGVYTRVSSYIAWIEKTIGEKL</sequence>
<gene>
    <name evidence="5" type="ORF">QSP1433_LOCUS1825</name>
</gene>
<dbReference type="InterPro" id="IPR001314">
    <property type="entry name" value="Peptidase_S1A"/>
</dbReference>